<dbReference type="GO" id="GO:0016301">
    <property type="term" value="F:kinase activity"/>
    <property type="evidence" value="ECO:0007669"/>
    <property type="project" value="UniProtKB-KW"/>
</dbReference>
<gene>
    <name evidence="15" type="ORF">GCM10011351_12460</name>
</gene>
<keyword evidence="7 12" id="KW-0812">Transmembrane</keyword>
<comment type="subcellular location">
    <subcellularLocation>
        <location evidence="1">Cell membrane</location>
        <topology evidence="1">Multi-pass membrane protein</topology>
    </subcellularLocation>
</comment>
<evidence type="ECO:0000256" key="5">
    <source>
        <dbReference type="ARBA" id="ARBA00022679"/>
    </source>
</evidence>
<feature type="transmembrane region" description="Helical" evidence="12">
    <location>
        <begin position="231"/>
        <end position="252"/>
    </location>
</feature>
<feature type="active site" description="Phosphocysteine intermediate; for EIIB activity" evidence="11">
    <location>
        <position position="28"/>
    </location>
</feature>
<dbReference type="EMBL" id="BMLG01000004">
    <property type="protein sequence ID" value="GGM28078.1"/>
    <property type="molecule type" value="Genomic_DNA"/>
</dbReference>
<feature type="transmembrane region" description="Helical" evidence="12">
    <location>
        <begin position="309"/>
        <end position="331"/>
    </location>
</feature>
<dbReference type="PANTHER" id="PTHR30175">
    <property type="entry name" value="PHOSPHOTRANSFERASE SYSTEM TRANSPORT PROTEIN"/>
    <property type="match status" value="1"/>
</dbReference>
<evidence type="ECO:0000259" key="14">
    <source>
        <dbReference type="PROSITE" id="PS51103"/>
    </source>
</evidence>
<dbReference type="GO" id="GO:0005886">
    <property type="term" value="C:plasma membrane"/>
    <property type="evidence" value="ECO:0007669"/>
    <property type="project" value="UniProtKB-SubCell"/>
</dbReference>
<dbReference type="GO" id="GO:0008982">
    <property type="term" value="F:protein-N(PI)-phosphohistidine-sugar phosphotransferase activity"/>
    <property type="evidence" value="ECO:0007669"/>
    <property type="project" value="InterPro"/>
</dbReference>
<evidence type="ECO:0000256" key="7">
    <source>
        <dbReference type="ARBA" id="ARBA00022692"/>
    </source>
</evidence>
<dbReference type="Pfam" id="PF02378">
    <property type="entry name" value="PTS_EIIC"/>
    <property type="match status" value="1"/>
</dbReference>
<keyword evidence="9 12" id="KW-1133">Transmembrane helix</keyword>
<evidence type="ECO:0000256" key="10">
    <source>
        <dbReference type="ARBA" id="ARBA00023136"/>
    </source>
</evidence>
<evidence type="ECO:0000256" key="11">
    <source>
        <dbReference type="PROSITE-ProRule" id="PRU00421"/>
    </source>
</evidence>
<protein>
    <submittedName>
        <fullName evidence="15">PTS system EIIBC component</fullName>
    </submittedName>
</protein>
<feature type="domain" description="PTS EIIB type-1" evidence="13">
    <location>
        <begin position="6"/>
        <end position="88"/>
    </location>
</feature>
<keyword evidence="4" id="KW-0762">Sugar transport</keyword>
<comment type="caution">
    <text evidence="15">The sequence shown here is derived from an EMBL/GenBank/DDBJ whole genome shotgun (WGS) entry which is preliminary data.</text>
</comment>
<evidence type="ECO:0000256" key="2">
    <source>
        <dbReference type="ARBA" id="ARBA00022448"/>
    </source>
</evidence>
<keyword evidence="5" id="KW-0808">Transferase</keyword>
<feature type="transmembrane region" description="Helical" evidence="12">
    <location>
        <begin position="264"/>
        <end position="289"/>
    </location>
</feature>
<keyword evidence="6" id="KW-0598">Phosphotransferase system</keyword>
<evidence type="ECO:0000256" key="4">
    <source>
        <dbReference type="ARBA" id="ARBA00022597"/>
    </source>
</evidence>
<dbReference type="GO" id="GO:0009401">
    <property type="term" value="P:phosphoenolpyruvate-dependent sugar phosphotransferase system"/>
    <property type="evidence" value="ECO:0007669"/>
    <property type="project" value="UniProtKB-KW"/>
</dbReference>
<evidence type="ECO:0000313" key="16">
    <source>
        <dbReference type="Proteomes" id="UP000618460"/>
    </source>
</evidence>
<dbReference type="Pfam" id="PF00367">
    <property type="entry name" value="PTS_EIIB"/>
    <property type="match status" value="1"/>
</dbReference>
<keyword evidence="8" id="KW-0418">Kinase</keyword>
<evidence type="ECO:0000256" key="12">
    <source>
        <dbReference type="SAM" id="Phobius"/>
    </source>
</evidence>
<organism evidence="15 16">
    <name type="scientific">Paraliobacillus quinghaiensis</name>
    <dbReference type="NCBI Taxonomy" id="470815"/>
    <lineage>
        <taxon>Bacteria</taxon>
        <taxon>Bacillati</taxon>
        <taxon>Bacillota</taxon>
        <taxon>Bacilli</taxon>
        <taxon>Bacillales</taxon>
        <taxon>Bacillaceae</taxon>
        <taxon>Paraliobacillus</taxon>
    </lineage>
</organism>
<reference evidence="15" key="1">
    <citation type="journal article" date="2014" name="Int. J. Syst. Evol. Microbiol.">
        <title>Complete genome sequence of Corynebacterium casei LMG S-19264T (=DSM 44701T), isolated from a smear-ripened cheese.</title>
        <authorList>
            <consortium name="US DOE Joint Genome Institute (JGI-PGF)"/>
            <person name="Walter F."/>
            <person name="Albersmeier A."/>
            <person name="Kalinowski J."/>
            <person name="Ruckert C."/>
        </authorList>
    </citation>
    <scope>NUCLEOTIDE SEQUENCE</scope>
    <source>
        <strain evidence="15">CGMCC 1.6333</strain>
    </source>
</reference>
<keyword evidence="2" id="KW-0813">Transport</keyword>
<proteinExistence type="predicted"/>
<dbReference type="GO" id="GO:0090588">
    <property type="term" value="F:protein-phosphocysteine-N-acetylmuramate phosphotransferase system transporter activity"/>
    <property type="evidence" value="ECO:0007669"/>
    <property type="project" value="TreeGrafter"/>
</dbReference>
<dbReference type="PROSITE" id="PS51098">
    <property type="entry name" value="PTS_EIIB_TYPE_1"/>
    <property type="match status" value="1"/>
</dbReference>
<dbReference type="InterPro" id="IPR036878">
    <property type="entry name" value="Glu_permease_IIB"/>
</dbReference>
<dbReference type="RefSeq" id="WP_117153693.1">
    <property type="nucleotide sequence ID" value="NZ_BMLG01000004.1"/>
</dbReference>
<feature type="transmembrane region" description="Helical" evidence="12">
    <location>
        <begin position="343"/>
        <end position="372"/>
    </location>
</feature>
<keyword evidence="16" id="KW-1185">Reference proteome</keyword>
<reference evidence="15" key="2">
    <citation type="submission" date="2020-09" db="EMBL/GenBank/DDBJ databases">
        <authorList>
            <person name="Sun Q."/>
            <person name="Zhou Y."/>
        </authorList>
    </citation>
    <scope>NUCLEOTIDE SEQUENCE</scope>
    <source>
        <strain evidence="15">CGMCC 1.6333</strain>
    </source>
</reference>
<dbReference type="Proteomes" id="UP000618460">
    <property type="component" value="Unassembled WGS sequence"/>
</dbReference>
<evidence type="ECO:0000256" key="6">
    <source>
        <dbReference type="ARBA" id="ARBA00022683"/>
    </source>
</evidence>
<keyword evidence="10 12" id="KW-0472">Membrane</keyword>
<evidence type="ECO:0000259" key="13">
    <source>
        <dbReference type="PROSITE" id="PS51098"/>
    </source>
</evidence>
<dbReference type="InterPro" id="IPR013013">
    <property type="entry name" value="PTS_EIIC_1"/>
</dbReference>
<dbReference type="InterPro" id="IPR050558">
    <property type="entry name" value="PTS_Sugar-Specific_Components"/>
</dbReference>
<dbReference type="OrthoDB" id="9769191at2"/>
<dbReference type="InterPro" id="IPR018113">
    <property type="entry name" value="PTrfase_EIIB_Cys"/>
</dbReference>
<evidence type="ECO:0000256" key="3">
    <source>
        <dbReference type="ARBA" id="ARBA00022475"/>
    </source>
</evidence>
<evidence type="ECO:0000256" key="1">
    <source>
        <dbReference type="ARBA" id="ARBA00004651"/>
    </source>
</evidence>
<feature type="domain" description="PTS EIIC type-1" evidence="14">
    <location>
        <begin position="123"/>
        <end position="482"/>
    </location>
</feature>
<dbReference type="InterPro" id="IPR001996">
    <property type="entry name" value="PTS_IIB_1"/>
</dbReference>
<feature type="transmembrane region" description="Helical" evidence="12">
    <location>
        <begin position="165"/>
        <end position="187"/>
    </location>
</feature>
<dbReference type="PROSITE" id="PS01035">
    <property type="entry name" value="PTS_EIIB_TYPE_1_CYS"/>
    <property type="match status" value="1"/>
</dbReference>
<dbReference type="Gene3D" id="3.30.1360.60">
    <property type="entry name" value="Glucose permease domain IIB"/>
    <property type="match status" value="1"/>
</dbReference>
<feature type="transmembrane region" description="Helical" evidence="12">
    <location>
        <begin position="199"/>
        <end position="219"/>
    </location>
</feature>
<accession>A0A917TLM2</accession>
<name>A0A917TLM2_9BACI</name>
<feature type="transmembrane region" description="Helical" evidence="12">
    <location>
        <begin position="384"/>
        <end position="405"/>
    </location>
</feature>
<keyword evidence="3" id="KW-1003">Cell membrane</keyword>
<dbReference type="PANTHER" id="PTHR30175:SF3">
    <property type="entry name" value="PTS SYSTEM N-ACETYLMURAMIC ACID-SPECIFIC EIIBC COMPONENT"/>
    <property type="match status" value="1"/>
</dbReference>
<dbReference type="PROSITE" id="PS51103">
    <property type="entry name" value="PTS_EIIC_TYPE_1"/>
    <property type="match status" value="1"/>
</dbReference>
<sequence length="482" mass="51147">MANQNEKLIDEIVKRIGGKDNIKAATNCMTRLRIRMKDESKVNVDSLKELEGVMGVVQAETLQVVVGPGKAKKLADLLLERYHVSEDSAVEEEENQKVTDDWQDNKASIKQKQKKGKLKSGLETISGIFIPMIPAIIAAGIFNGFSGLIGTLQGEGTLTSEFWEAARLLFSLIGTGFLGYFAIFTGVNAAKRFGATEALGGMIGAISIATPLVELSQLFGLYDAEQPLDSILTTGKGGIIGVIFGVFILAKIEKAIRKRIPDVLDLIVTPVLTLLITVSIFVFMIMPISGVLSDWLVSGLSVIIGSDNTLISITSGYILAAAFLPMVLLGLHHGLIPIYAIQLEVLGGVSLFPVLAMAGAGQVGASIAIYLISKKVGNQRMKQIIAGALPAGVLGIGEPLIYGVTLPLGKPFITAGLGAGFGGAYVMMTQVMANAWGPSGLVAIPLMEADKMIHYVIGILISYLGGFIITRLFIKSEDVANA</sequence>
<evidence type="ECO:0000256" key="8">
    <source>
        <dbReference type="ARBA" id="ARBA00022777"/>
    </source>
</evidence>
<dbReference type="InterPro" id="IPR003352">
    <property type="entry name" value="PTS_EIIC"/>
</dbReference>
<feature type="transmembrane region" description="Helical" evidence="12">
    <location>
        <begin position="453"/>
        <end position="474"/>
    </location>
</feature>
<dbReference type="AlphaFoldDB" id="A0A917TLM2"/>
<dbReference type="CDD" id="cd00212">
    <property type="entry name" value="PTS_IIB_glc"/>
    <property type="match status" value="1"/>
</dbReference>
<evidence type="ECO:0000313" key="15">
    <source>
        <dbReference type="EMBL" id="GGM28078.1"/>
    </source>
</evidence>
<dbReference type="FunFam" id="3.30.1360.60:FF:000001">
    <property type="entry name" value="PTS system glucose-specific IIBC component PtsG"/>
    <property type="match status" value="1"/>
</dbReference>
<feature type="transmembrane region" description="Helical" evidence="12">
    <location>
        <begin position="122"/>
        <end position="145"/>
    </location>
</feature>
<evidence type="ECO:0000256" key="9">
    <source>
        <dbReference type="ARBA" id="ARBA00022989"/>
    </source>
</evidence>
<dbReference type="SUPFAM" id="SSF55604">
    <property type="entry name" value="Glucose permease domain IIB"/>
    <property type="match status" value="1"/>
</dbReference>